<dbReference type="RefSeq" id="WP_281198100.1">
    <property type="nucleotide sequence ID" value="NZ_JABEVU030000001.1"/>
</dbReference>
<evidence type="ECO:0000313" key="1">
    <source>
        <dbReference type="EMBL" id="MDB0581397.1"/>
    </source>
</evidence>
<dbReference type="Proteomes" id="UP000527860">
    <property type="component" value="Unassembled WGS sequence"/>
</dbReference>
<evidence type="ECO:0000313" key="2">
    <source>
        <dbReference type="Proteomes" id="UP000527860"/>
    </source>
</evidence>
<reference evidence="1" key="2">
    <citation type="submission" date="2022-12" db="EMBL/GenBank/DDBJ databases">
        <title>Genome analysis and biological profiling of marine Salinicoccus roseus MOSEL-ME25.</title>
        <authorList>
            <person name="Mirza F.T."/>
            <person name="Xie Y."/>
            <person name="Shinwari Z.K."/>
        </authorList>
    </citation>
    <scope>NUCLEOTIDE SEQUENCE</scope>
    <source>
        <strain evidence="1">MOSEL-ME25</strain>
    </source>
</reference>
<reference evidence="1" key="1">
    <citation type="submission" date="2020-04" db="EMBL/GenBank/DDBJ databases">
        <authorList>
            <person name="Tanveer F."/>
            <person name="Xie Y."/>
            <person name="Shinwari Z.K."/>
        </authorList>
    </citation>
    <scope>NUCLEOTIDE SEQUENCE</scope>
    <source>
        <strain evidence="1">MOSEL-ME25</strain>
    </source>
</reference>
<dbReference type="EMBL" id="JABEVU030000001">
    <property type="protein sequence ID" value="MDB0581397.1"/>
    <property type="molecule type" value="Genomic_DNA"/>
</dbReference>
<organism evidence="1 2">
    <name type="scientific">Salinicoccus roseus</name>
    <dbReference type="NCBI Taxonomy" id="45670"/>
    <lineage>
        <taxon>Bacteria</taxon>
        <taxon>Bacillati</taxon>
        <taxon>Bacillota</taxon>
        <taxon>Bacilli</taxon>
        <taxon>Bacillales</taxon>
        <taxon>Staphylococcaceae</taxon>
        <taxon>Salinicoccus</taxon>
    </lineage>
</organism>
<accession>A0ABT4YL04</accession>
<name>A0ABT4YL04_9STAP</name>
<keyword evidence="2" id="KW-1185">Reference proteome</keyword>
<gene>
    <name evidence="1" type="ORF">F7P68_0012760</name>
</gene>
<proteinExistence type="predicted"/>
<comment type="caution">
    <text evidence="1">The sequence shown here is derived from an EMBL/GenBank/DDBJ whole genome shotgun (WGS) entry which is preliminary data.</text>
</comment>
<protein>
    <submittedName>
        <fullName evidence="1">Uncharacterized protein</fullName>
    </submittedName>
</protein>
<sequence>MKKNTKSVLKKVDINGKLIDEKIVKPPEDLARQCLKIACEERTHVD</sequence>